<dbReference type="RefSeq" id="XP_008073143.1">
    <property type="nucleotide sequence ID" value="XM_008074952.1"/>
</dbReference>
<gene>
    <name evidence="1" type="ORF">VCUG_00148</name>
</gene>
<protein>
    <submittedName>
        <fullName evidence="1">Uncharacterized protein</fullName>
    </submittedName>
</protein>
<sequence>MSDAFIVRHGRYSYVLYTGNGPACAVLTYFVATDVSACEERLTAIYSSCLHVLYPCDSSALRCPRHIFRCALFRMSHSQIVLPVLPFPIFVGVRHTSTQFIRYNPSIKYRLLPFAHFSALRFLVLYRYVLPCRSQIIRAGRSHARICNDTGNTSCTICTLLRYTALVSKTDK</sequence>
<organism evidence="1 2">
    <name type="scientific">Vavraia culicis (isolate floridensis)</name>
    <name type="common">Microsporidian parasite</name>
    <dbReference type="NCBI Taxonomy" id="948595"/>
    <lineage>
        <taxon>Eukaryota</taxon>
        <taxon>Fungi</taxon>
        <taxon>Fungi incertae sedis</taxon>
        <taxon>Microsporidia</taxon>
        <taxon>Pleistophoridae</taxon>
        <taxon>Vavraia</taxon>
    </lineage>
</organism>
<keyword evidence="2" id="KW-1185">Reference proteome</keyword>
<proteinExistence type="predicted"/>
<evidence type="ECO:0000313" key="1">
    <source>
        <dbReference type="EMBL" id="ELA48312.2"/>
    </source>
</evidence>
<dbReference type="Proteomes" id="UP000011081">
    <property type="component" value="Unassembled WGS sequence"/>
</dbReference>
<dbReference type="AlphaFoldDB" id="L2GY88"/>
<name>L2GY88_VAVCU</name>
<dbReference type="InParanoid" id="L2GY88"/>
<reference evidence="2" key="1">
    <citation type="submission" date="2011-03" db="EMBL/GenBank/DDBJ databases">
        <title>The genome sequence of Vavraia culicis strain floridensis.</title>
        <authorList>
            <consortium name="The Broad Institute Genome Sequencing Platform"/>
            <person name="Cuomo C."/>
            <person name="Becnel J."/>
            <person name="Sanscrainte N."/>
            <person name="Young S.K."/>
            <person name="Zeng Q."/>
            <person name="Gargeya S."/>
            <person name="Fitzgerald M."/>
            <person name="Haas B."/>
            <person name="Abouelleil A."/>
            <person name="Alvarado L."/>
            <person name="Arachchi H.M."/>
            <person name="Berlin A."/>
            <person name="Chapman S.B."/>
            <person name="Gearin G."/>
            <person name="Goldberg J."/>
            <person name="Griggs A."/>
            <person name="Gujja S."/>
            <person name="Hansen M."/>
            <person name="Heiman D."/>
            <person name="Howarth C."/>
            <person name="Larimer J."/>
            <person name="Lui A."/>
            <person name="MacDonald P.J.P."/>
            <person name="McCowen C."/>
            <person name="Montmayeur A."/>
            <person name="Murphy C."/>
            <person name="Neiman D."/>
            <person name="Pearson M."/>
            <person name="Priest M."/>
            <person name="Roberts A."/>
            <person name="Saif S."/>
            <person name="Shea T."/>
            <person name="Sisk P."/>
            <person name="Stolte C."/>
            <person name="Sykes S."/>
            <person name="Wortman J."/>
            <person name="Nusbaum C."/>
            <person name="Birren B."/>
        </authorList>
    </citation>
    <scope>NUCLEOTIDE SEQUENCE [LARGE SCALE GENOMIC DNA]</scope>
    <source>
        <strain evidence="2">floridensis</strain>
    </source>
</reference>
<dbReference type="HOGENOM" id="CLU_1556437_0_0_1"/>
<accession>L2GY88</accession>
<dbReference type="EMBL" id="GL877405">
    <property type="protein sequence ID" value="ELA48312.2"/>
    <property type="molecule type" value="Genomic_DNA"/>
</dbReference>
<evidence type="ECO:0000313" key="2">
    <source>
        <dbReference type="Proteomes" id="UP000011081"/>
    </source>
</evidence>
<dbReference type="GeneID" id="19878039"/>
<dbReference type="VEuPathDB" id="MicrosporidiaDB:VCUG_00148"/>